<proteinExistence type="predicted"/>
<reference evidence="1 2" key="1">
    <citation type="submission" date="2024-02" db="EMBL/GenBank/DDBJ databases">
        <title>A draft genome for the cacao thread blight pathogen Marasmius crinis-equi.</title>
        <authorList>
            <person name="Cohen S.P."/>
            <person name="Baruah I.K."/>
            <person name="Amoako-Attah I."/>
            <person name="Bukari Y."/>
            <person name="Meinhardt L.W."/>
            <person name="Bailey B.A."/>
        </authorList>
    </citation>
    <scope>NUCLEOTIDE SEQUENCE [LARGE SCALE GENOMIC DNA]</scope>
    <source>
        <strain evidence="1 2">GH-76</strain>
    </source>
</reference>
<accession>A0ABR3FYC9</accession>
<dbReference type="SUPFAM" id="SSF48264">
    <property type="entry name" value="Cytochrome P450"/>
    <property type="match status" value="1"/>
</dbReference>
<dbReference type="InterPro" id="IPR036396">
    <property type="entry name" value="Cyt_P450_sf"/>
</dbReference>
<name>A0ABR3FYC9_9AGAR</name>
<evidence type="ECO:0000313" key="1">
    <source>
        <dbReference type="EMBL" id="KAL0580552.1"/>
    </source>
</evidence>
<keyword evidence="2" id="KW-1185">Reference proteome</keyword>
<dbReference type="Proteomes" id="UP001465976">
    <property type="component" value="Unassembled WGS sequence"/>
</dbReference>
<protein>
    <recommendedName>
        <fullName evidence="3">Cytochrome P450</fullName>
    </recommendedName>
</protein>
<comment type="caution">
    <text evidence="1">The sequence shown here is derived from an EMBL/GenBank/DDBJ whole genome shotgun (WGS) entry which is preliminary data.</text>
</comment>
<gene>
    <name evidence="1" type="ORF">V5O48_001460</name>
</gene>
<dbReference type="Gene3D" id="1.10.630.10">
    <property type="entry name" value="Cytochrome P450"/>
    <property type="match status" value="1"/>
</dbReference>
<evidence type="ECO:0008006" key="3">
    <source>
        <dbReference type="Google" id="ProtNLM"/>
    </source>
</evidence>
<sequence length="169" mass="19290">MAKPPNVQCSQQGFEMPEDFKVHRHWSETYRRNMKAQSCIQTTGLWTWDCKVMSHILKNDQDYRSLDTGTYRLSCVVGNGILAADGDRHALHSTQNPAFGLWVRKLTDIFLDKSIKMRDSWADIAAENLLRDTVDVMPWIQKLTLDIIGEAGEPETLQKLECPIDNGLP</sequence>
<evidence type="ECO:0000313" key="2">
    <source>
        <dbReference type="Proteomes" id="UP001465976"/>
    </source>
</evidence>
<organism evidence="1 2">
    <name type="scientific">Marasmius crinis-equi</name>
    <dbReference type="NCBI Taxonomy" id="585013"/>
    <lineage>
        <taxon>Eukaryota</taxon>
        <taxon>Fungi</taxon>
        <taxon>Dikarya</taxon>
        <taxon>Basidiomycota</taxon>
        <taxon>Agaricomycotina</taxon>
        <taxon>Agaricomycetes</taxon>
        <taxon>Agaricomycetidae</taxon>
        <taxon>Agaricales</taxon>
        <taxon>Marasmiineae</taxon>
        <taxon>Marasmiaceae</taxon>
        <taxon>Marasmius</taxon>
    </lineage>
</organism>
<dbReference type="EMBL" id="JBAHYK010000028">
    <property type="protein sequence ID" value="KAL0580552.1"/>
    <property type="molecule type" value="Genomic_DNA"/>
</dbReference>